<keyword evidence="2" id="KW-1185">Reference proteome</keyword>
<organism evidence="1 2">
    <name type="scientific">Fadolivirus FV1/VV64</name>
    <dbReference type="NCBI Taxonomy" id="3070911"/>
    <lineage>
        <taxon>Viruses</taxon>
        <taxon>Varidnaviria</taxon>
        <taxon>Bamfordvirae</taxon>
        <taxon>Nucleocytoviricota</taxon>
        <taxon>Megaviricetes</taxon>
        <taxon>Imitervirales</taxon>
        <taxon>Mimiviridae</taxon>
        <taxon>Klosneuvirinae</taxon>
        <taxon>Fadolivirus</taxon>
        <taxon>Fadolivirus algeromassiliense</taxon>
    </lineage>
</organism>
<dbReference type="EMBL" id="MT418680">
    <property type="protein sequence ID" value="QKF93869.1"/>
    <property type="molecule type" value="Genomic_DNA"/>
</dbReference>
<gene>
    <name evidence="1" type="ORF">Fadolivirus_1_411</name>
</gene>
<sequence>MCISNITIAEWINKGKNIGAAYLIIACDTFDYMDYPVYVMPNENLNDKLIYYSDNTAMRAYHEVHELNIQPKFHMNLRTNIKKPNRLTY</sequence>
<accession>A0A7D3UV36</accession>
<protein>
    <submittedName>
        <fullName evidence="1">Uncharacterized protein</fullName>
    </submittedName>
</protein>
<name>A0A7D3UV36_9VIRU</name>
<evidence type="ECO:0000313" key="1">
    <source>
        <dbReference type="EMBL" id="QKF93869.1"/>
    </source>
</evidence>
<dbReference type="Proteomes" id="UP001162001">
    <property type="component" value="Segment"/>
</dbReference>
<evidence type="ECO:0000313" key="2">
    <source>
        <dbReference type="Proteomes" id="UP001162001"/>
    </source>
</evidence>
<reference evidence="1 2" key="1">
    <citation type="submission" date="2020-04" db="EMBL/GenBank/DDBJ databases">
        <title>Advantages and limits of metagenomic assembly and binning of a giant virus.</title>
        <authorList>
            <person name="Schulz F."/>
            <person name="Andreani J."/>
            <person name="Francis R."/>
            <person name="Boudjemaa H."/>
            <person name="Bou Khalil J.Y."/>
            <person name="Lee J."/>
            <person name="La Scola B."/>
            <person name="Woyke T."/>
        </authorList>
    </citation>
    <scope>NUCLEOTIDE SEQUENCE [LARGE SCALE GENOMIC DNA]</scope>
    <source>
        <strain evidence="1 2">FV1/VV64</strain>
    </source>
</reference>
<proteinExistence type="predicted"/>